<protein>
    <submittedName>
        <fullName evidence="1">Uncharacterized protein</fullName>
    </submittedName>
</protein>
<sequence>MPPSQAVILFQPNPEMLQYARMTHDIRFVYPRHHTFRHTTNILRAHSIKGSDLVHMSDEEITSLPEIPANLDIPELLLSSDDAAHLLYPCFIMPGETQEMFSTETQAWWTKDHLKKEGTIDLCRKLPQASPASSPPILIIMSPNSLAHLILKIKSISDANTRLTDEWVKLPKVYFINSMNACTIEATNNEDEDTLVLDNESNSSDCFSFAAEDKDDTTISKHTTAMQWLAYLTCDLTNTLSCNIMPQLVLPSNSTKLLTCLKNRTSPWTLSLDGVHCIPTIVNCAMFFLQLCPSSNPLFTLEEAAVLHTMLGIFRFHGSFQLADTIDDLLTLSLPDEDTIYKLLQNYLLKDLHSTGVMADSSLNYLLYVAES</sequence>
<dbReference type="GeneID" id="64703525"/>
<keyword evidence="2" id="KW-1185">Reference proteome</keyword>
<organism evidence="1 2">
    <name type="scientific">Suillus discolor</name>
    <dbReference type="NCBI Taxonomy" id="1912936"/>
    <lineage>
        <taxon>Eukaryota</taxon>
        <taxon>Fungi</taxon>
        <taxon>Dikarya</taxon>
        <taxon>Basidiomycota</taxon>
        <taxon>Agaricomycotina</taxon>
        <taxon>Agaricomycetes</taxon>
        <taxon>Agaricomycetidae</taxon>
        <taxon>Boletales</taxon>
        <taxon>Suillineae</taxon>
        <taxon>Suillaceae</taxon>
        <taxon>Suillus</taxon>
    </lineage>
</organism>
<proteinExistence type="predicted"/>
<dbReference type="AlphaFoldDB" id="A0A9P7JWA6"/>
<reference evidence="1" key="1">
    <citation type="journal article" date="2020" name="New Phytol.">
        <title>Comparative genomics reveals dynamic genome evolution in host specialist ectomycorrhizal fungi.</title>
        <authorList>
            <person name="Lofgren L.A."/>
            <person name="Nguyen N.H."/>
            <person name="Vilgalys R."/>
            <person name="Ruytinx J."/>
            <person name="Liao H.L."/>
            <person name="Branco S."/>
            <person name="Kuo A."/>
            <person name="LaButti K."/>
            <person name="Lipzen A."/>
            <person name="Andreopoulos W."/>
            <person name="Pangilinan J."/>
            <person name="Riley R."/>
            <person name="Hundley H."/>
            <person name="Na H."/>
            <person name="Barry K."/>
            <person name="Grigoriev I.V."/>
            <person name="Stajich J.E."/>
            <person name="Kennedy P.G."/>
        </authorList>
    </citation>
    <scope>NUCLEOTIDE SEQUENCE</scope>
    <source>
        <strain evidence="1">FC423</strain>
    </source>
</reference>
<gene>
    <name evidence="1" type="ORF">F5147DRAFT_771625</name>
</gene>
<evidence type="ECO:0000313" key="2">
    <source>
        <dbReference type="Proteomes" id="UP000823399"/>
    </source>
</evidence>
<evidence type="ECO:0000313" key="1">
    <source>
        <dbReference type="EMBL" id="KAG2112063.1"/>
    </source>
</evidence>
<comment type="caution">
    <text evidence="1">The sequence shown here is derived from an EMBL/GenBank/DDBJ whole genome shotgun (WGS) entry which is preliminary data.</text>
</comment>
<accession>A0A9P7JWA6</accession>
<name>A0A9P7JWA6_9AGAM</name>
<dbReference type="EMBL" id="JABBWM010000016">
    <property type="protein sequence ID" value="KAG2112063.1"/>
    <property type="molecule type" value="Genomic_DNA"/>
</dbReference>
<dbReference type="Proteomes" id="UP000823399">
    <property type="component" value="Unassembled WGS sequence"/>
</dbReference>
<dbReference type="OrthoDB" id="2676029at2759"/>
<dbReference type="RefSeq" id="XP_041295120.1">
    <property type="nucleotide sequence ID" value="XM_041441266.1"/>
</dbReference>